<dbReference type="HOGENOM" id="CLU_348833_0_0_1"/>
<dbReference type="AlphaFoldDB" id="A0A066X4V7"/>
<dbReference type="InterPro" id="IPR015942">
    <property type="entry name" value="Asp/Glu/hydantoin_racemase"/>
</dbReference>
<protein>
    <submittedName>
        <fullName evidence="9">Putative NCS1 nucleoside transporter</fullName>
    </submittedName>
</protein>
<sequence>MTAAALLRRIQVSREADVVTTAYMNRDTRPIPPSRRTYGPWQFVGLWVVTGSFNIGGWTTGSSLIALGLNVWQAMVTVIVGHCLVGIICVLAGGPGAKWHIGFSILQKSSWGMYGALFPLVQRIMLSFIWYSTQVYWGGQCVRTFISSMAPSFNKLDTPLANGTMTVADFVGFIIFSLLCLPLIYIRPERYHVPFLVASCTVIPTVFILFIWCLGTAGGAGPMLTDITSTAGVQQARGSHLAWMLALGICTNIGGISTHIFSQSDFTRFARRPRDQLVSQLVFVPLNTILVAFVGIVCTSCAAQLFPATEGTLVWEPYRFLDAMQAHYGNSAGVRAAVFFASLAFIFAQFGIAVAENALSNGIDLSALLPRFFNLHRGGYLTAAVAFIMQPWQLLNGASKFLTVMGGYGVFLGSMTGVMFADYYIVRGRNLKLTHLYEATSKSIYWYRGGVNWRAGVAWTLGTFSLLPGFVQRVREPIVEERGWSHLYYLAWPLGCTLAVASYCLLTFVFPIESPRAVDDADYFGTSSWGRSRVRLRDTSEDTLGLDRRPKEGPPPHSYNLPISTTGMTEDLGRIYKSRPGLEISFIDGRGLLGCPPCIENQTQAFESTRTILPRALDYVSSHALDGVLVCCFSDHPLVYALRELVTVPVTGMFQAALQEATQHGGKFGIVTTARAWEESLTDSVSDLGFRESSAGVAATGLGPLELESMDRDVVVDRIAMFSKALIDKGAQSIILGCAGMTALEADILAALPQGTRTVDGVRAGISILSRLNEDAVIMEAAPPCMDDSKCIWAIHDTELTSDAAQVL</sequence>
<evidence type="ECO:0000256" key="7">
    <source>
        <dbReference type="SAM" id="MobiDB-lite"/>
    </source>
</evidence>
<feature type="transmembrane region" description="Helical" evidence="8">
    <location>
        <begin position="193"/>
        <end position="220"/>
    </location>
</feature>
<dbReference type="OrthoDB" id="2018619at2759"/>
<evidence type="ECO:0000313" key="10">
    <source>
        <dbReference type="Proteomes" id="UP000027238"/>
    </source>
</evidence>
<feature type="region of interest" description="Disordered" evidence="7">
    <location>
        <begin position="541"/>
        <end position="563"/>
    </location>
</feature>
<gene>
    <name evidence="9" type="ORF">CSUB01_10049</name>
</gene>
<evidence type="ECO:0000313" key="9">
    <source>
        <dbReference type="EMBL" id="KDN64002.1"/>
    </source>
</evidence>
<dbReference type="InterPro" id="IPR045225">
    <property type="entry name" value="Uracil/uridine/allantoin_perm"/>
</dbReference>
<feature type="transmembrane region" description="Helical" evidence="8">
    <location>
        <begin position="111"/>
        <end position="131"/>
    </location>
</feature>
<dbReference type="Pfam" id="PF01177">
    <property type="entry name" value="Asp_Glu_race"/>
    <property type="match status" value="1"/>
</dbReference>
<comment type="similarity">
    <text evidence="6">Belongs to the HyuE racemase family.</text>
</comment>
<dbReference type="PANTHER" id="PTHR30618:SF15">
    <property type="entry name" value="NICOTINAMIDE RIBOSIDE TRANSPORTER 1-RELATED"/>
    <property type="match status" value="1"/>
</dbReference>
<comment type="caution">
    <text evidence="9">The sequence shown here is derived from an EMBL/GenBank/DDBJ whole genome shotgun (WGS) entry which is preliminary data.</text>
</comment>
<dbReference type="EMBL" id="JMSE01001166">
    <property type="protein sequence ID" value="KDN64002.1"/>
    <property type="molecule type" value="Genomic_DNA"/>
</dbReference>
<dbReference type="CDD" id="cd11482">
    <property type="entry name" value="SLC-NCS1sbd_NRT1-like"/>
    <property type="match status" value="1"/>
</dbReference>
<feature type="transmembrane region" description="Helical" evidence="8">
    <location>
        <begin position="401"/>
        <end position="425"/>
    </location>
</feature>
<dbReference type="GO" id="GO:0047661">
    <property type="term" value="F:amino-acid racemase activity"/>
    <property type="evidence" value="ECO:0007669"/>
    <property type="project" value="InterPro"/>
</dbReference>
<dbReference type="PANTHER" id="PTHR30618">
    <property type="entry name" value="NCS1 FAMILY PURINE/PYRIMIDINE TRANSPORTER"/>
    <property type="match status" value="1"/>
</dbReference>
<dbReference type="InterPro" id="IPR001248">
    <property type="entry name" value="Pur-cyt_permease"/>
</dbReference>
<feature type="transmembrane region" description="Helical" evidence="8">
    <location>
        <begin position="281"/>
        <end position="306"/>
    </location>
</feature>
<feature type="transmembrane region" description="Helical" evidence="8">
    <location>
        <begin position="165"/>
        <end position="186"/>
    </location>
</feature>
<evidence type="ECO:0000256" key="2">
    <source>
        <dbReference type="ARBA" id="ARBA00008974"/>
    </source>
</evidence>
<dbReference type="GO" id="GO:0005886">
    <property type="term" value="C:plasma membrane"/>
    <property type="evidence" value="ECO:0007669"/>
    <property type="project" value="TreeGrafter"/>
</dbReference>
<name>A0A066X4V7_COLSU</name>
<keyword evidence="5 8" id="KW-0472">Membrane</keyword>
<feature type="transmembrane region" description="Helical" evidence="8">
    <location>
        <begin position="71"/>
        <end position="91"/>
    </location>
</feature>
<reference evidence="10" key="1">
    <citation type="journal article" date="2014" name="Genome Announc.">
        <title>Draft genome sequence of Colletotrichum sublineola, a destructive pathogen of cultivated sorghum.</title>
        <authorList>
            <person name="Baroncelli R."/>
            <person name="Sanz-Martin J.M."/>
            <person name="Rech G.E."/>
            <person name="Sukno S.A."/>
            <person name="Thon M.R."/>
        </authorList>
    </citation>
    <scope>NUCLEOTIDE SEQUENCE [LARGE SCALE GENOMIC DNA]</scope>
    <source>
        <strain evidence="10">TX430BB</strain>
    </source>
</reference>
<evidence type="ECO:0000256" key="1">
    <source>
        <dbReference type="ARBA" id="ARBA00004141"/>
    </source>
</evidence>
<feature type="transmembrane region" description="Helical" evidence="8">
    <location>
        <begin position="337"/>
        <end position="359"/>
    </location>
</feature>
<dbReference type="Gene3D" id="1.10.4160.10">
    <property type="entry name" value="Hydantoin permease"/>
    <property type="match status" value="1"/>
</dbReference>
<dbReference type="eggNOG" id="KOG2466">
    <property type="taxonomic scope" value="Eukaryota"/>
</dbReference>
<evidence type="ECO:0000256" key="4">
    <source>
        <dbReference type="ARBA" id="ARBA00022989"/>
    </source>
</evidence>
<keyword evidence="4 8" id="KW-1133">Transmembrane helix</keyword>
<evidence type="ECO:0000256" key="5">
    <source>
        <dbReference type="ARBA" id="ARBA00023136"/>
    </source>
</evidence>
<dbReference type="Pfam" id="PF02133">
    <property type="entry name" value="Transp_cyt_pur"/>
    <property type="match status" value="1"/>
</dbReference>
<comment type="similarity">
    <text evidence="2">Belongs to the purine-cytosine permease (2.A.39) family.</text>
</comment>
<organism evidence="9 10">
    <name type="scientific">Colletotrichum sublineola</name>
    <name type="common">Sorghum anthracnose fungus</name>
    <dbReference type="NCBI Taxonomy" id="1173701"/>
    <lineage>
        <taxon>Eukaryota</taxon>
        <taxon>Fungi</taxon>
        <taxon>Dikarya</taxon>
        <taxon>Ascomycota</taxon>
        <taxon>Pezizomycotina</taxon>
        <taxon>Sordariomycetes</taxon>
        <taxon>Hypocreomycetidae</taxon>
        <taxon>Glomerellales</taxon>
        <taxon>Glomerellaceae</taxon>
        <taxon>Colletotrichum</taxon>
        <taxon>Colletotrichum graminicola species complex</taxon>
    </lineage>
</organism>
<evidence type="ECO:0000256" key="6">
    <source>
        <dbReference type="ARBA" id="ARBA00038414"/>
    </source>
</evidence>
<accession>A0A066X4V7</accession>
<evidence type="ECO:0000256" key="3">
    <source>
        <dbReference type="ARBA" id="ARBA00022692"/>
    </source>
</evidence>
<dbReference type="GO" id="GO:0015205">
    <property type="term" value="F:nucleobase transmembrane transporter activity"/>
    <property type="evidence" value="ECO:0007669"/>
    <property type="project" value="TreeGrafter"/>
</dbReference>
<feature type="compositionally biased region" description="Basic and acidic residues" evidence="7">
    <location>
        <begin position="541"/>
        <end position="554"/>
    </location>
</feature>
<keyword evidence="10" id="KW-1185">Reference proteome</keyword>
<feature type="transmembrane region" description="Helical" evidence="8">
    <location>
        <begin position="43"/>
        <end position="65"/>
    </location>
</feature>
<dbReference type="Gene3D" id="3.40.50.12500">
    <property type="match status" value="1"/>
</dbReference>
<proteinExistence type="inferred from homology"/>
<dbReference type="Proteomes" id="UP000027238">
    <property type="component" value="Unassembled WGS sequence"/>
</dbReference>
<evidence type="ECO:0000256" key="8">
    <source>
        <dbReference type="SAM" id="Phobius"/>
    </source>
</evidence>
<dbReference type="InterPro" id="IPR053714">
    <property type="entry name" value="Iso_Racemase_Enz_sf"/>
</dbReference>
<feature type="transmembrane region" description="Helical" evidence="8">
    <location>
        <begin position="487"/>
        <end position="510"/>
    </location>
</feature>
<comment type="subcellular location">
    <subcellularLocation>
        <location evidence="1">Membrane</location>
        <topology evidence="1">Multi-pass membrane protein</topology>
    </subcellularLocation>
</comment>
<feature type="transmembrane region" description="Helical" evidence="8">
    <location>
        <begin position="240"/>
        <end position="261"/>
    </location>
</feature>
<keyword evidence="3 8" id="KW-0812">Transmembrane</keyword>